<keyword evidence="8" id="KW-0732">Signal</keyword>
<keyword evidence="6" id="KW-0049">Antioxidant</keyword>
<evidence type="ECO:0000256" key="8">
    <source>
        <dbReference type="SAM" id="SignalP"/>
    </source>
</evidence>
<evidence type="ECO:0000313" key="10">
    <source>
        <dbReference type="Proteomes" id="UP000799438"/>
    </source>
</evidence>
<dbReference type="PANTHER" id="PTHR20910">
    <property type="entry name" value="AGAP001623-PA"/>
    <property type="match status" value="1"/>
</dbReference>
<dbReference type="AlphaFoldDB" id="A0A6A6BPY6"/>
<dbReference type="PANTHER" id="PTHR20910:SF1">
    <property type="entry name" value="SUPEROXIDE DISMUTASE COPPER_ZINC BINDING DOMAIN-CONTAINING PROTEIN"/>
    <property type="match status" value="1"/>
</dbReference>
<dbReference type="GO" id="GO:0005576">
    <property type="term" value="C:extracellular region"/>
    <property type="evidence" value="ECO:0007669"/>
    <property type="project" value="UniProtKB-SubCell"/>
</dbReference>
<keyword evidence="5" id="KW-0964">Secreted</keyword>
<dbReference type="InterPro" id="IPR036423">
    <property type="entry name" value="SOD-like_Cu/Zn_dom_sf"/>
</dbReference>
<dbReference type="RefSeq" id="XP_033401215.1">
    <property type="nucleotide sequence ID" value="XM_033536112.1"/>
</dbReference>
<feature type="chain" id="PRO_5025609446" description="superoxide dismutase" evidence="8">
    <location>
        <begin position="20"/>
        <end position="176"/>
    </location>
</feature>
<accession>A0A6A6BPY6</accession>
<feature type="signal peptide" evidence="8">
    <location>
        <begin position="1"/>
        <end position="19"/>
    </location>
</feature>
<name>A0A6A6BPY6_9PEZI</name>
<dbReference type="GO" id="GO:0004784">
    <property type="term" value="F:superoxide dismutase activity"/>
    <property type="evidence" value="ECO:0007669"/>
    <property type="project" value="UniProtKB-EC"/>
</dbReference>
<feature type="non-terminal residue" evidence="9">
    <location>
        <position position="176"/>
    </location>
</feature>
<reference evidence="9" key="1">
    <citation type="journal article" date="2020" name="Stud. Mycol.">
        <title>101 Dothideomycetes genomes: a test case for predicting lifestyles and emergence of pathogens.</title>
        <authorList>
            <person name="Haridas S."/>
            <person name="Albert R."/>
            <person name="Binder M."/>
            <person name="Bloem J."/>
            <person name="Labutti K."/>
            <person name="Salamov A."/>
            <person name="Andreopoulos B."/>
            <person name="Baker S."/>
            <person name="Barry K."/>
            <person name="Bills G."/>
            <person name="Bluhm B."/>
            <person name="Cannon C."/>
            <person name="Castanera R."/>
            <person name="Culley D."/>
            <person name="Daum C."/>
            <person name="Ezra D."/>
            <person name="Gonzalez J."/>
            <person name="Henrissat B."/>
            <person name="Kuo A."/>
            <person name="Liang C."/>
            <person name="Lipzen A."/>
            <person name="Lutzoni F."/>
            <person name="Magnuson J."/>
            <person name="Mondo S."/>
            <person name="Nolan M."/>
            <person name="Ohm R."/>
            <person name="Pangilinan J."/>
            <person name="Park H.-J."/>
            <person name="Ramirez L."/>
            <person name="Alfaro M."/>
            <person name="Sun H."/>
            <person name="Tritt A."/>
            <person name="Yoshinaga Y."/>
            <person name="Zwiers L.-H."/>
            <person name="Turgeon B."/>
            <person name="Goodwin S."/>
            <person name="Spatafora J."/>
            <person name="Crous P."/>
            <person name="Grigoriev I."/>
        </authorList>
    </citation>
    <scope>NUCLEOTIDE SEQUENCE</scope>
    <source>
        <strain evidence="9">CBS 121167</strain>
    </source>
</reference>
<dbReference type="GO" id="GO:0046872">
    <property type="term" value="F:metal ion binding"/>
    <property type="evidence" value="ECO:0007669"/>
    <property type="project" value="InterPro"/>
</dbReference>
<dbReference type="InterPro" id="IPR053257">
    <property type="entry name" value="Cu-only_SOD"/>
</dbReference>
<gene>
    <name evidence="9" type="ORF">K452DRAFT_206862</name>
</gene>
<dbReference type="EMBL" id="ML995477">
    <property type="protein sequence ID" value="KAF2145503.1"/>
    <property type="molecule type" value="Genomic_DNA"/>
</dbReference>
<dbReference type="GeneID" id="54293608"/>
<sequence>AALGALCATFTLAAASTDAEKVLNNPVGASYSAELPQSNKTALRGSIVATTTEGETKDEHVVNFLLSISGLPSEGGPFTYHIHDKPVPADGNCTGTTGHLDPFGRGDSPACDKSKPETCEVGDLSGKHGKINSSAISSQFNDAYVALIPGNAAYFGNRSFVVHSADKTRLGCANFT</sequence>
<dbReference type="EC" id="1.15.1.1" evidence="4"/>
<comment type="catalytic activity">
    <reaction evidence="7">
        <text>2 superoxide + 2 H(+) = H2O2 + O2</text>
        <dbReference type="Rhea" id="RHEA:20696"/>
        <dbReference type="ChEBI" id="CHEBI:15378"/>
        <dbReference type="ChEBI" id="CHEBI:15379"/>
        <dbReference type="ChEBI" id="CHEBI:16240"/>
        <dbReference type="ChEBI" id="CHEBI:18421"/>
        <dbReference type="EC" id="1.15.1.1"/>
    </reaction>
</comment>
<comment type="subcellular location">
    <subcellularLocation>
        <location evidence="1">Cell envelope</location>
    </subcellularLocation>
    <subcellularLocation>
        <location evidence="2">Secreted</location>
    </subcellularLocation>
</comment>
<dbReference type="Proteomes" id="UP000799438">
    <property type="component" value="Unassembled WGS sequence"/>
</dbReference>
<organism evidence="9 10">
    <name type="scientific">Aplosporella prunicola CBS 121167</name>
    <dbReference type="NCBI Taxonomy" id="1176127"/>
    <lineage>
        <taxon>Eukaryota</taxon>
        <taxon>Fungi</taxon>
        <taxon>Dikarya</taxon>
        <taxon>Ascomycota</taxon>
        <taxon>Pezizomycotina</taxon>
        <taxon>Dothideomycetes</taxon>
        <taxon>Dothideomycetes incertae sedis</taxon>
        <taxon>Botryosphaeriales</taxon>
        <taxon>Aplosporellaceae</taxon>
        <taxon>Aplosporella</taxon>
    </lineage>
</organism>
<evidence type="ECO:0000256" key="4">
    <source>
        <dbReference type="ARBA" id="ARBA00012682"/>
    </source>
</evidence>
<dbReference type="SUPFAM" id="SSF49329">
    <property type="entry name" value="Cu,Zn superoxide dismutase-like"/>
    <property type="match status" value="1"/>
</dbReference>
<dbReference type="FunFam" id="2.60.40.200:FF:000007">
    <property type="entry name" value="Cell surface Cu-only superoxide dismutase 5"/>
    <property type="match status" value="1"/>
</dbReference>
<evidence type="ECO:0000313" key="9">
    <source>
        <dbReference type="EMBL" id="KAF2145503.1"/>
    </source>
</evidence>
<evidence type="ECO:0000256" key="6">
    <source>
        <dbReference type="ARBA" id="ARBA00022862"/>
    </source>
</evidence>
<evidence type="ECO:0000256" key="3">
    <source>
        <dbReference type="ARBA" id="ARBA00010457"/>
    </source>
</evidence>
<evidence type="ECO:0000256" key="7">
    <source>
        <dbReference type="ARBA" id="ARBA00049204"/>
    </source>
</evidence>
<dbReference type="OrthoDB" id="159229at2759"/>
<feature type="non-terminal residue" evidence="9">
    <location>
        <position position="1"/>
    </location>
</feature>
<evidence type="ECO:0000256" key="1">
    <source>
        <dbReference type="ARBA" id="ARBA00004196"/>
    </source>
</evidence>
<evidence type="ECO:0000256" key="2">
    <source>
        <dbReference type="ARBA" id="ARBA00004613"/>
    </source>
</evidence>
<dbReference type="Gene3D" id="2.60.40.200">
    <property type="entry name" value="Superoxide dismutase, copper/zinc binding domain"/>
    <property type="match status" value="1"/>
</dbReference>
<protein>
    <recommendedName>
        <fullName evidence="4">superoxide dismutase</fullName>
        <ecNumber evidence="4">1.15.1.1</ecNumber>
    </recommendedName>
</protein>
<proteinExistence type="inferred from homology"/>
<evidence type="ECO:0000256" key="5">
    <source>
        <dbReference type="ARBA" id="ARBA00022525"/>
    </source>
</evidence>
<keyword evidence="10" id="KW-1185">Reference proteome</keyword>
<comment type="similarity">
    <text evidence="3">Belongs to the Cu-Zn superoxide dismutase family.</text>
</comment>